<organism evidence="9 10">
    <name type="scientific">Kribbella pratensis</name>
    <dbReference type="NCBI Taxonomy" id="2512112"/>
    <lineage>
        <taxon>Bacteria</taxon>
        <taxon>Bacillati</taxon>
        <taxon>Actinomycetota</taxon>
        <taxon>Actinomycetes</taxon>
        <taxon>Propionibacteriales</taxon>
        <taxon>Kribbellaceae</taxon>
        <taxon>Kribbella</taxon>
    </lineage>
</organism>
<evidence type="ECO:0000313" key="9">
    <source>
        <dbReference type="EMBL" id="TDW94237.1"/>
    </source>
</evidence>
<name>A0ABY2FNA4_9ACTN</name>
<evidence type="ECO:0000256" key="6">
    <source>
        <dbReference type="ARBA" id="ARBA00023136"/>
    </source>
</evidence>
<feature type="transmembrane region" description="Helical" evidence="7">
    <location>
        <begin position="41"/>
        <end position="62"/>
    </location>
</feature>
<evidence type="ECO:0000256" key="4">
    <source>
        <dbReference type="ARBA" id="ARBA00022692"/>
    </source>
</evidence>
<keyword evidence="3" id="KW-0808">Transferase</keyword>
<evidence type="ECO:0000256" key="5">
    <source>
        <dbReference type="ARBA" id="ARBA00022989"/>
    </source>
</evidence>
<keyword evidence="4 7" id="KW-0812">Transmembrane</keyword>
<comment type="similarity">
    <text evidence="2">Belongs to the bacterial sugar transferase family.</text>
</comment>
<protein>
    <submittedName>
        <fullName evidence="9">Undecaprenyl-phosphate galactose phosphotransferase WbaP/exopolysaccharide biosynthesis polyprenyl glycosylphosphotransferase</fullName>
    </submittedName>
</protein>
<comment type="subcellular location">
    <subcellularLocation>
        <location evidence="1">Membrane</location>
        <topology evidence="1">Multi-pass membrane protein</topology>
    </subcellularLocation>
</comment>
<dbReference type="InterPro" id="IPR017475">
    <property type="entry name" value="EPS_sugar_tfrase"/>
</dbReference>
<keyword evidence="5 7" id="KW-1133">Transmembrane helix</keyword>
<proteinExistence type="inferred from homology"/>
<keyword evidence="10" id="KW-1185">Reference proteome</keyword>
<accession>A0ABY2FNA4</accession>
<evidence type="ECO:0000256" key="3">
    <source>
        <dbReference type="ARBA" id="ARBA00022679"/>
    </source>
</evidence>
<evidence type="ECO:0000256" key="7">
    <source>
        <dbReference type="SAM" id="Phobius"/>
    </source>
</evidence>
<gene>
    <name evidence="9" type="ORF">EV137_1539</name>
</gene>
<evidence type="ECO:0000259" key="8">
    <source>
        <dbReference type="Pfam" id="PF02397"/>
    </source>
</evidence>
<reference evidence="9 10" key="1">
    <citation type="submission" date="2019-03" db="EMBL/GenBank/DDBJ databases">
        <title>Genomic Encyclopedia of Type Strains, Phase III (KMG-III): the genomes of soil and plant-associated and newly described type strains.</title>
        <authorList>
            <person name="Whitman W."/>
        </authorList>
    </citation>
    <scope>NUCLEOTIDE SEQUENCE [LARGE SCALE GENOMIC DNA]</scope>
    <source>
        <strain evidence="9 10">VKMAc-2574</strain>
    </source>
</reference>
<comment type="caution">
    <text evidence="9">The sequence shown here is derived from an EMBL/GenBank/DDBJ whole genome shotgun (WGS) entry which is preliminary data.</text>
</comment>
<dbReference type="Pfam" id="PF02397">
    <property type="entry name" value="Bac_transf"/>
    <property type="match status" value="1"/>
</dbReference>
<feature type="transmembrane region" description="Helical" evidence="7">
    <location>
        <begin position="132"/>
        <end position="155"/>
    </location>
</feature>
<evidence type="ECO:0000313" key="10">
    <source>
        <dbReference type="Proteomes" id="UP000295060"/>
    </source>
</evidence>
<dbReference type="InterPro" id="IPR003362">
    <property type="entry name" value="Bact_transf"/>
</dbReference>
<dbReference type="PANTHER" id="PTHR30576">
    <property type="entry name" value="COLANIC BIOSYNTHESIS UDP-GLUCOSE LIPID CARRIER TRANSFERASE"/>
    <property type="match status" value="1"/>
</dbReference>
<feature type="transmembrane region" description="Helical" evidence="7">
    <location>
        <begin position="74"/>
        <end position="95"/>
    </location>
</feature>
<evidence type="ECO:0000256" key="1">
    <source>
        <dbReference type="ARBA" id="ARBA00004141"/>
    </source>
</evidence>
<evidence type="ECO:0000256" key="2">
    <source>
        <dbReference type="ARBA" id="ARBA00006464"/>
    </source>
</evidence>
<dbReference type="RefSeq" id="WP_238175157.1">
    <property type="nucleotide sequence ID" value="NZ_SODU01000001.1"/>
</dbReference>
<dbReference type="Proteomes" id="UP000295060">
    <property type="component" value="Unassembled WGS sequence"/>
</dbReference>
<dbReference type="NCBIfam" id="TIGR03025">
    <property type="entry name" value="EPS_sugtrans"/>
    <property type="match status" value="1"/>
</dbReference>
<keyword evidence="6 7" id="KW-0472">Membrane</keyword>
<feature type="domain" description="Bacterial sugar transferase" evidence="8">
    <location>
        <begin position="305"/>
        <end position="492"/>
    </location>
</feature>
<dbReference type="EMBL" id="SODU01000001">
    <property type="protein sequence ID" value="TDW94237.1"/>
    <property type="molecule type" value="Genomic_DNA"/>
</dbReference>
<feature type="transmembrane region" description="Helical" evidence="7">
    <location>
        <begin position="311"/>
        <end position="331"/>
    </location>
</feature>
<dbReference type="PANTHER" id="PTHR30576:SF10">
    <property type="entry name" value="SLL5057 PROTEIN"/>
    <property type="match status" value="1"/>
</dbReference>
<sequence length="498" mass="54409">MSGAEAPDAVDSRRPLWVVPHEVPAIVPLPSRSTEPRWVGVYRWAAVGGDLLAAMLGVSIALLTRFGYHVGSSYLVVSSVLPLAWVAAVALSKGYDSRFYGAGPDEFRSLLRAGVGLTAAVAMTSYVTKAEIARGFVVLAIPVMVVAALLLRYALRKDLHRHRVRGRCMHRVLVVGRSGPAATLCEHLESRPTDGFRVVATCRPRGDSTRDKNGPMQPEELAEPDILAAADRHAVEVVAIATDPELAGQLLRRLSWALEQRGIELIVSPGIIEVAGPRISVRPVAGLSLLHLERPSVSGGPHLMKAVFDRVVALGIVAVLSPLLIGLALAVKLSSPGPVLFRQQRVGRAGAEFTMLKFRSMYVDAEQRLSDLYALSDGNGVIFKMRNDPRMTPLGRWIRRFSLDELPQLFNVLRGDMSLVGPRPPLAEEVALYAADDSRRMLVKPGMTGLWQVSGRSDLSWDESVRLDLRYVDNWSMTLDLLILWKTVRAVIYGAGAY</sequence>